<dbReference type="InterPro" id="IPR016024">
    <property type="entry name" value="ARM-type_fold"/>
</dbReference>
<proteinExistence type="predicted"/>
<dbReference type="EMBL" id="JAHDYR010000005">
    <property type="protein sequence ID" value="KAG9396920.1"/>
    <property type="molecule type" value="Genomic_DNA"/>
</dbReference>
<feature type="region of interest" description="Disordered" evidence="1">
    <location>
        <begin position="1278"/>
        <end position="1299"/>
    </location>
</feature>
<reference evidence="2" key="1">
    <citation type="submission" date="2021-05" db="EMBL/GenBank/DDBJ databases">
        <title>A free-living protist that lacks canonical eukaryotic 1 DNA replication and segregation systems.</title>
        <authorList>
            <person name="Salas-Leiva D.E."/>
            <person name="Tromer E.C."/>
            <person name="Curtis B.A."/>
            <person name="Jerlstrom-Hultqvist J."/>
            <person name="Kolisko M."/>
            <person name="Yi Z."/>
            <person name="Salas-Leiva J.S."/>
            <person name="Gallot-Lavallee L."/>
            <person name="Kops G.J.P.L."/>
            <person name="Archibald J.M."/>
            <person name="Simpson A.G.B."/>
            <person name="Roger A.J."/>
        </authorList>
    </citation>
    <scope>NUCLEOTIDE SEQUENCE</scope>
    <source>
        <strain evidence="2">BICM</strain>
    </source>
</reference>
<dbReference type="SUPFAM" id="SSF48371">
    <property type="entry name" value="ARM repeat"/>
    <property type="match status" value="2"/>
</dbReference>
<feature type="compositionally biased region" description="Acidic residues" evidence="1">
    <location>
        <begin position="1280"/>
        <end position="1292"/>
    </location>
</feature>
<sequence>MEDISYTKRAQMVDHFDSLCEILAPSFDPSDTPVNIIGTLPDFVRQAAARLSLGIGPIAVPLVAEFEQQYGSDDHWHVLAAVFASIAVIKAHERSFSTEDRYTSLWNLYFLLQEATPATRFVLLGTLPDVAPLIVSENGPLLTSFIVEALFRSTGPQLTQAALCTFKAVVKMAVPQNKLDACFNALLTVAATSTEVPESTISEAARYLLKQVADNAVVLFAKTIAPKLLPLLTTARPSARVHGVIILSHLIGRSSAVLTATVGKDLVGAAAFAMFDGSRTASTTARDLVLHFLKKNGVPLPRETSPAALVATLQDSGHGIKGQTLATALRHGLGHVLPLAAPVAAAIDDDAGVAAAMLSFFSPGPTLEPAVEVYKALGTKIPDRVASAILSRIYAAISTSRQSEQASDAATAAVSRMLDIVPAFSQTLALPDEDITGYVCRIAVSYAPPHIRRQAVRSLGSPVFLFRTPGQALAGLMFGLADSHTRDAAYECIKSAGQFVPPNDPHGEIASALLTAANRYVSIVATDMEAATCMLATDLEPVLPLLTKSTLCVLPETTSCLMTLPIAQSATSAVAPVTFSRMVMSVMLLSRMLCVDDIAGAVTDRVSSCISEFTSYIHSLPSPWVDRCAKVIVKGFVSSRPSGDQIYVKALTTSIATSLADSPKAVSLGVWRKTVLVVAVVREALRLRLNIVTRALVGKLFPKLIRLLDTTPASPEVFLLMEVIADSMRECLYACPVLLMALRQVSALKDAVKRQIIAICGMQHADLTVHALRETLKAAISVITEHGSPAVITDLIADLEAEASILRSPATWQKAGDPTIAAYTPAQRSVSLELIAYSAGFNRSAAHVDKVCLLAHSLARTDVANTREAAVRSLVSQCALIKGQAGAKPRMLLWSLVPVLATPGLAKLASVIRANESVAMPDAMSWDGDETVLSFEIPAGVTPVNLDRTKSAEPESEAAPDLPDGEAAVTFIIDVCRAIGPVDAALLNEAVYTLQSSVIGRAVPDAVSPVGVISAVEAALVVLHPSHRTTLVELVIDDLLYSISKPVKPETDKDIKMAAHALKAAVAEYPDLMQLVYDRITALPLLAEGDVITLTVLLPFFRSLGQAIGTIETLIKRALKYIESPRLAPSARAYSAQFVVEALSTLQKFKATDTTLVSTVGSIVAAFTAVLSKPADPALESVIERALAAVLDTVDDDGARGGIINQQEVKVQGLLNGAVEQRIEAAHRLGVFSGALSPALTVGSTIRLLADPASSVQVAVTDLILAEKIRSVKLPSTLPDVDEADEDPETDADAGMLTTPMRDYDPGNVLYRSSDAFKRLCKIYGLTPLTVGDPARADVRVASVRTGLLRALCQQHPDDSTALLLNLAGTLDVDTVDGLSADTTVLCLDLMRRITPACELDVIRAVIPSVMGKLAEFTNWISSETSKARLEIFKGLIEHREMSASQALLGQLGSDLHGVEGSRVDLLKSVNPSLESVEKLTRIHANTLRCLVTFMATEGIEFEDEVVAPSLGAVVMAACNDHDTIRSIGVSSVKTIVRRFIGSHHDLLRSLISGLLAQFGPHSAILLGNKYRDMITALTGAIECLGSAHRQLVYSFVVKQLDGSDSLNKKNAVQVMPNLIPWFKRDMGRTDFPVSIESVHRKLELAMKTQTIPDSDGVLDGLHALIQ</sequence>
<accession>A0A8J6B0W5</accession>
<protein>
    <submittedName>
        <fullName evidence="2">Uncharacterized protein</fullName>
    </submittedName>
</protein>
<keyword evidence="3" id="KW-1185">Reference proteome</keyword>
<dbReference type="Proteomes" id="UP000717585">
    <property type="component" value="Unassembled WGS sequence"/>
</dbReference>
<name>A0A8J6B0W5_9EUKA</name>
<organism evidence="2 3">
    <name type="scientific">Carpediemonas membranifera</name>
    <dbReference type="NCBI Taxonomy" id="201153"/>
    <lineage>
        <taxon>Eukaryota</taxon>
        <taxon>Metamonada</taxon>
        <taxon>Carpediemonas-like organisms</taxon>
        <taxon>Carpediemonas</taxon>
    </lineage>
</organism>
<gene>
    <name evidence="2" type="ORF">J8273_1974</name>
</gene>
<evidence type="ECO:0000256" key="1">
    <source>
        <dbReference type="SAM" id="MobiDB-lite"/>
    </source>
</evidence>
<evidence type="ECO:0000313" key="3">
    <source>
        <dbReference type="Proteomes" id="UP000717585"/>
    </source>
</evidence>
<comment type="caution">
    <text evidence="2">The sequence shown here is derived from an EMBL/GenBank/DDBJ whole genome shotgun (WGS) entry which is preliminary data.</text>
</comment>
<evidence type="ECO:0000313" key="2">
    <source>
        <dbReference type="EMBL" id="KAG9396920.1"/>
    </source>
</evidence>